<dbReference type="PROSITE" id="PS01360">
    <property type="entry name" value="ZF_MYND_1"/>
    <property type="match status" value="1"/>
</dbReference>
<dbReference type="Gene3D" id="6.10.140.2220">
    <property type="match status" value="1"/>
</dbReference>
<evidence type="ECO:0000313" key="8">
    <source>
        <dbReference type="Proteomes" id="UP001516023"/>
    </source>
</evidence>
<keyword evidence="2 4" id="KW-0863">Zinc-finger</keyword>
<evidence type="ECO:0000256" key="3">
    <source>
        <dbReference type="ARBA" id="ARBA00022833"/>
    </source>
</evidence>
<dbReference type="PROSITE" id="PS50865">
    <property type="entry name" value="ZF_MYND_2"/>
    <property type="match status" value="1"/>
</dbReference>
<dbReference type="SUPFAM" id="SSF144232">
    <property type="entry name" value="HIT/MYND zinc finger-like"/>
    <property type="match status" value="1"/>
</dbReference>
<dbReference type="InterPro" id="IPR029058">
    <property type="entry name" value="AB_hydrolase_fold"/>
</dbReference>
<evidence type="ECO:0000259" key="6">
    <source>
        <dbReference type="PROSITE" id="PS50865"/>
    </source>
</evidence>
<keyword evidence="3" id="KW-0862">Zinc</keyword>
<dbReference type="AlphaFoldDB" id="A0ABD3Q8X4"/>
<dbReference type="InterPro" id="IPR050565">
    <property type="entry name" value="LYPA1-2/EST-like"/>
</dbReference>
<keyword evidence="8" id="KW-1185">Reference proteome</keyword>
<comment type="caution">
    <text evidence="7">The sequence shown here is derived from an EMBL/GenBank/DDBJ whole genome shotgun (WGS) entry which is preliminary data.</text>
</comment>
<organism evidence="7 8">
    <name type="scientific">Cyclotella cryptica</name>
    <dbReference type="NCBI Taxonomy" id="29204"/>
    <lineage>
        <taxon>Eukaryota</taxon>
        <taxon>Sar</taxon>
        <taxon>Stramenopiles</taxon>
        <taxon>Ochrophyta</taxon>
        <taxon>Bacillariophyta</taxon>
        <taxon>Coscinodiscophyceae</taxon>
        <taxon>Thalassiosirophycidae</taxon>
        <taxon>Stephanodiscales</taxon>
        <taxon>Stephanodiscaceae</taxon>
        <taxon>Cyclotella</taxon>
    </lineage>
</organism>
<gene>
    <name evidence="7" type="ORF">HJC23_004188</name>
</gene>
<evidence type="ECO:0000256" key="2">
    <source>
        <dbReference type="ARBA" id="ARBA00022771"/>
    </source>
</evidence>
<proteinExistence type="predicted"/>
<accession>A0ABD3Q8X4</accession>
<dbReference type="Pfam" id="PF01753">
    <property type="entry name" value="zf-MYND"/>
    <property type="match status" value="1"/>
</dbReference>
<dbReference type="PANTHER" id="PTHR10655:SF70">
    <property type="entry name" value="PHOSPHOLIPASE_CARBOXYLESTERASE_THIOESTERASE DOMAIN-CONTAINING PROTEIN"/>
    <property type="match status" value="1"/>
</dbReference>
<dbReference type="Proteomes" id="UP001516023">
    <property type="component" value="Unassembled WGS sequence"/>
</dbReference>
<dbReference type="InterPro" id="IPR002893">
    <property type="entry name" value="Znf_MYND"/>
</dbReference>
<evidence type="ECO:0000256" key="1">
    <source>
        <dbReference type="ARBA" id="ARBA00022723"/>
    </source>
</evidence>
<feature type="compositionally biased region" description="Polar residues" evidence="5">
    <location>
        <begin position="128"/>
        <end position="142"/>
    </location>
</feature>
<evidence type="ECO:0000256" key="4">
    <source>
        <dbReference type="PROSITE-ProRule" id="PRU00134"/>
    </source>
</evidence>
<feature type="region of interest" description="Disordered" evidence="5">
    <location>
        <begin position="128"/>
        <end position="147"/>
    </location>
</feature>
<dbReference type="EMBL" id="JABMIG020000063">
    <property type="protein sequence ID" value="KAL3796391.1"/>
    <property type="molecule type" value="Genomic_DNA"/>
</dbReference>
<dbReference type="GO" id="GO:0008270">
    <property type="term" value="F:zinc ion binding"/>
    <property type="evidence" value="ECO:0007669"/>
    <property type="project" value="UniProtKB-KW"/>
</dbReference>
<keyword evidence="1" id="KW-0479">Metal-binding</keyword>
<name>A0ABD3Q8X4_9STRA</name>
<reference evidence="7 8" key="1">
    <citation type="journal article" date="2020" name="G3 (Bethesda)">
        <title>Improved Reference Genome for Cyclotella cryptica CCMP332, a Model for Cell Wall Morphogenesis, Salinity Adaptation, and Lipid Production in Diatoms (Bacillariophyta).</title>
        <authorList>
            <person name="Roberts W.R."/>
            <person name="Downey K.M."/>
            <person name="Ruck E.C."/>
            <person name="Traller J.C."/>
            <person name="Alverson A.J."/>
        </authorList>
    </citation>
    <scope>NUCLEOTIDE SEQUENCE [LARGE SCALE GENOMIC DNA]</scope>
    <source>
        <strain evidence="7 8">CCMP332</strain>
    </source>
</reference>
<feature type="domain" description="MYND-type" evidence="6">
    <location>
        <begin position="22"/>
        <end position="63"/>
    </location>
</feature>
<evidence type="ECO:0000256" key="5">
    <source>
        <dbReference type="SAM" id="MobiDB-lite"/>
    </source>
</evidence>
<dbReference type="SUPFAM" id="SSF53474">
    <property type="entry name" value="alpha/beta-Hydrolases"/>
    <property type="match status" value="1"/>
</dbReference>
<protein>
    <recommendedName>
        <fullName evidence="6">MYND-type domain-containing protein</fullName>
    </recommendedName>
</protein>
<dbReference type="Gene3D" id="3.40.50.1820">
    <property type="entry name" value="alpha/beta hydrolase"/>
    <property type="match status" value="1"/>
</dbReference>
<evidence type="ECO:0000313" key="7">
    <source>
        <dbReference type="EMBL" id="KAL3796391.1"/>
    </source>
</evidence>
<sequence length="431" mass="47366">MSNDHVNDDVRPGNQTPPFTNCHNCYNPSSSVVAIKACTGCFTVGYCSKSCQKSDWPVHKSSCHRRRRHIVDDGVSSSGIHSCFTGGSEGIVRLEVKMVDSNEWRDAGPIDLIDDVATLNLSSTQRSVLNAPTKSGPNQHPTLTKELPSDLTSLLGSQSYRYRHSADGIDNNILLLFHGAGDTLTPYDALAQQMALPQTSTLAVSASHVQIPFDLGYTWFEEMDCFGNTLANDDPRRLNSLRRVVDWLEDLLCLLTGIDPNNSGSSGKSSCQKTDSETSWIPERVFLLGFSAGACLIMELCRSWWSKGRSSLGGAICVAGGIRTSSLSISNKACDNSIKCNKDGTDPETRNEATDILILAGSNDDVYSPKSAEKSKQLYSFPSKVRLHIQEKHGHTMIRSKREMTVVMEFLSQRLARRTVSMEKMAQSFVL</sequence>
<dbReference type="PANTHER" id="PTHR10655">
    <property type="entry name" value="LYSOPHOSPHOLIPASE-RELATED"/>
    <property type="match status" value="1"/>
</dbReference>